<dbReference type="InterPro" id="IPR010293">
    <property type="entry name" value="Sbt_1"/>
</dbReference>
<dbReference type="PANTHER" id="PTHR40400:SF1">
    <property type="entry name" value="SLR1512 PROTEIN"/>
    <property type="match status" value="1"/>
</dbReference>
<organism evidence="2 3">
    <name type="scientific">Tepidimonas thermarum</name>
    <dbReference type="NCBI Taxonomy" id="335431"/>
    <lineage>
        <taxon>Bacteria</taxon>
        <taxon>Pseudomonadati</taxon>
        <taxon>Pseudomonadota</taxon>
        <taxon>Betaproteobacteria</taxon>
        <taxon>Burkholderiales</taxon>
        <taxon>Tepidimonas</taxon>
    </lineage>
</organism>
<keyword evidence="1" id="KW-1133">Transmembrane helix</keyword>
<gene>
    <name evidence="2" type="ORF">Tther_02578</name>
</gene>
<dbReference type="EMBL" id="VJOL01000101">
    <property type="protein sequence ID" value="TSE26332.1"/>
    <property type="molecule type" value="Genomic_DNA"/>
</dbReference>
<evidence type="ECO:0000256" key="1">
    <source>
        <dbReference type="SAM" id="Phobius"/>
    </source>
</evidence>
<comment type="caution">
    <text evidence="2">The sequence shown here is derived from an EMBL/GenBank/DDBJ whole genome shotgun (WGS) entry which is preliminary data.</text>
</comment>
<protein>
    <submittedName>
        <fullName evidence="2">Na+-dependent bicarbonate transporter superfamily protein</fullName>
    </submittedName>
</protein>
<dbReference type="AlphaFoldDB" id="A0A554WRX9"/>
<evidence type="ECO:0000313" key="3">
    <source>
        <dbReference type="Proteomes" id="UP000318542"/>
    </source>
</evidence>
<keyword evidence="1" id="KW-0812">Transmembrane</keyword>
<feature type="transmembrane region" description="Helical" evidence="1">
    <location>
        <begin position="92"/>
        <end position="114"/>
    </location>
</feature>
<dbReference type="Proteomes" id="UP000318542">
    <property type="component" value="Unassembled WGS sequence"/>
</dbReference>
<keyword evidence="3" id="KW-1185">Reference proteome</keyword>
<feature type="transmembrane region" description="Helical" evidence="1">
    <location>
        <begin position="58"/>
        <end position="80"/>
    </location>
</feature>
<dbReference type="Pfam" id="PF05982">
    <property type="entry name" value="Sbt_1"/>
    <property type="match status" value="1"/>
</dbReference>
<proteinExistence type="predicted"/>
<reference evidence="2 3" key="1">
    <citation type="submission" date="2019-07" db="EMBL/GenBank/DDBJ databases">
        <title>Tepidimonas thermarum AA-1 draft genome.</title>
        <authorList>
            <person name="Da Costa M.S."/>
            <person name="Froufe H.J.C."/>
            <person name="Egas C."/>
            <person name="Albuquerque L."/>
        </authorList>
    </citation>
    <scope>NUCLEOTIDE SEQUENCE [LARGE SCALE GENOMIC DNA]</scope>
    <source>
        <strain evidence="2 3">AA-1</strain>
    </source>
</reference>
<evidence type="ECO:0000313" key="2">
    <source>
        <dbReference type="EMBL" id="TSE26332.1"/>
    </source>
</evidence>
<accession>A0A554WRX9</accession>
<sequence>MDAIDPVVGFFGLGLVAGMLRSDLKLSSGLYDTLTIYLLIAIGLKGGFELASRDVTALMLPTIVIVAASAVTPMVAYQVLLRLGRLPHPDAASISAHYGSVSVVTFAVGASYLGRQGLDYDGYMSVFLVFLEFPALTGR</sequence>
<name>A0A554WRX9_9BURK</name>
<keyword evidence="1" id="KW-0472">Membrane</keyword>
<dbReference type="RefSeq" id="WP_185975101.1">
    <property type="nucleotide sequence ID" value="NZ_VJOL01000101.1"/>
</dbReference>
<dbReference type="PANTHER" id="PTHR40400">
    <property type="entry name" value="SLR1512 PROTEIN"/>
    <property type="match status" value="1"/>
</dbReference>
<feature type="transmembrane region" description="Helical" evidence="1">
    <location>
        <begin position="34"/>
        <end position="52"/>
    </location>
</feature>